<proteinExistence type="predicted"/>
<keyword evidence="2" id="KW-0812">Transmembrane</keyword>
<dbReference type="InterPro" id="IPR006076">
    <property type="entry name" value="FAD-dep_OxRdtase"/>
</dbReference>
<dbReference type="Gene3D" id="3.30.9.10">
    <property type="entry name" value="D-Amino Acid Oxidase, subunit A, domain 2"/>
    <property type="match status" value="1"/>
</dbReference>
<evidence type="ECO:0000256" key="1">
    <source>
        <dbReference type="ARBA" id="ARBA00023002"/>
    </source>
</evidence>
<keyword evidence="5" id="KW-1185">Reference proteome</keyword>
<dbReference type="Proteomes" id="UP000199502">
    <property type="component" value="Unassembled WGS sequence"/>
</dbReference>
<dbReference type="AlphaFoldDB" id="A0A1G5INJ1"/>
<evidence type="ECO:0000259" key="3">
    <source>
        <dbReference type="Pfam" id="PF01266"/>
    </source>
</evidence>
<dbReference type="SUPFAM" id="SSF51971">
    <property type="entry name" value="Nucleotide-binding domain"/>
    <property type="match status" value="1"/>
</dbReference>
<dbReference type="RefSeq" id="WP_090745538.1">
    <property type="nucleotide sequence ID" value="NZ_FMVT01000009.1"/>
</dbReference>
<dbReference type="InterPro" id="IPR036188">
    <property type="entry name" value="FAD/NAD-bd_sf"/>
</dbReference>
<name>A0A1G5INJ1_9RHOB</name>
<dbReference type="OrthoDB" id="7818064at2"/>
<sequence length="345" mass="35104">MTSPPSVTVIGAGIFGLSCAFTLARRGARVTVLEAKRVAAGASGGHVGALAPHAPENWNEKKALQLDSLLMAPAFWAEVEAASGLPTGYARTGRIQPVPDAATADRLGPRIEAARTRWPSGLAMALTDSPAGALAPPSPTGLWLTDSLTARLNPRAACAALAAAICALGGQIALGECATTVTGAAIWATGAPGLEALTQDLGRPIGQGVKGQSLLLDYAAPDSPQIFADGLHIVPHADGTTAIGSTSENTYAHEDPDEQAEALLARAIALCPPLAEAKVLDIWAGIRPRARSRAPILAPHPGRPGQIIANGGFKIGFGMAPLIAARAADLVLTGQADLPPTFALP</sequence>
<dbReference type="GO" id="GO:0016491">
    <property type="term" value="F:oxidoreductase activity"/>
    <property type="evidence" value="ECO:0007669"/>
    <property type="project" value="UniProtKB-KW"/>
</dbReference>
<dbReference type="EMBL" id="FMVT01000009">
    <property type="protein sequence ID" value="SCY77504.1"/>
    <property type="molecule type" value="Genomic_DNA"/>
</dbReference>
<dbReference type="PANTHER" id="PTHR13847">
    <property type="entry name" value="SARCOSINE DEHYDROGENASE-RELATED"/>
    <property type="match status" value="1"/>
</dbReference>
<dbReference type="Gene3D" id="3.50.50.60">
    <property type="entry name" value="FAD/NAD(P)-binding domain"/>
    <property type="match status" value="1"/>
</dbReference>
<feature type="transmembrane region" description="Helical" evidence="2">
    <location>
        <begin position="6"/>
        <end position="24"/>
    </location>
</feature>
<dbReference type="PANTHER" id="PTHR13847:SF289">
    <property type="entry name" value="GLYCINE OXIDASE"/>
    <property type="match status" value="1"/>
</dbReference>
<reference evidence="4 5" key="1">
    <citation type="submission" date="2016-10" db="EMBL/GenBank/DDBJ databases">
        <authorList>
            <person name="de Groot N.N."/>
        </authorList>
    </citation>
    <scope>NUCLEOTIDE SEQUENCE [LARGE SCALE GENOMIC DNA]</scope>
    <source>
        <strain evidence="4 5">CGMCC 1.8925</strain>
    </source>
</reference>
<organism evidence="4 5">
    <name type="scientific">Paracoccus tibetensis</name>
    <dbReference type="NCBI Taxonomy" id="336292"/>
    <lineage>
        <taxon>Bacteria</taxon>
        <taxon>Pseudomonadati</taxon>
        <taxon>Pseudomonadota</taxon>
        <taxon>Alphaproteobacteria</taxon>
        <taxon>Rhodobacterales</taxon>
        <taxon>Paracoccaceae</taxon>
        <taxon>Paracoccus</taxon>
    </lineage>
</organism>
<dbReference type="SUPFAM" id="SSF54373">
    <property type="entry name" value="FAD-linked reductases, C-terminal domain"/>
    <property type="match status" value="1"/>
</dbReference>
<dbReference type="STRING" id="336292.SAMN05660710_02712"/>
<feature type="domain" description="FAD dependent oxidoreductase" evidence="3">
    <location>
        <begin position="7"/>
        <end position="330"/>
    </location>
</feature>
<evidence type="ECO:0000256" key="2">
    <source>
        <dbReference type="SAM" id="Phobius"/>
    </source>
</evidence>
<evidence type="ECO:0000313" key="5">
    <source>
        <dbReference type="Proteomes" id="UP000199502"/>
    </source>
</evidence>
<dbReference type="Pfam" id="PF01266">
    <property type="entry name" value="DAO"/>
    <property type="match status" value="1"/>
</dbReference>
<gene>
    <name evidence="4" type="ORF">SAMN05660710_02712</name>
</gene>
<evidence type="ECO:0000313" key="4">
    <source>
        <dbReference type="EMBL" id="SCY77504.1"/>
    </source>
</evidence>
<protein>
    <submittedName>
        <fullName evidence="4">Glycine/D-amino acid oxidase</fullName>
    </submittedName>
</protein>
<keyword evidence="1" id="KW-0560">Oxidoreductase</keyword>
<dbReference type="GO" id="GO:0005737">
    <property type="term" value="C:cytoplasm"/>
    <property type="evidence" value="ECO:0007669"/>
    <property type="project" value="TreeGrafter"/>
</dbReference>
<accession>A0A1G5INJ1</accession>
<keyword evidence="2" id="KW-1133">Transmembrane helix</keyword>
<keyword evidence="2" id="KW-0472">Membrane</keyword>